<evidence type="ECO:0000313" key="2">
    <source>
        <dbReference type="EMBL" id="EKD25550.1"/>
    </source>
</evidence>
<feature type="domain" description="G" evidence="1">
    <location>
        <begin position="191"/>
        <end position="211"/>
    </location>
</feature>
<evidence type="ECO:0000259" key="1">
    <source>
        <dbReference type="Pfam" id="PF01926"/>
    </source>
</evidence>
<dbReference type="InterPro" id="IPR005225">
    <property type="entry name" value="Small_GTP-bd"/>
</dbReference>
<organism evidence="2">
    <name type="scientific">uncultured bacterium</name>
    <name type="common">gcode 4</name>
    <dbReference type="NCBI Taxonomy" id="1234023"/>
    <lineage>
        <taxon>Bacteria</taxon>
        <taxon>environmental samples</taxon>
    </lineage>
</organism>
<dbReference type="Pfam" id="PF01926">
    <property type="entry name" value="MMR_HSR1"/>
    <property type="match status" value="2"/>
</dbReference>
<gene>
    <name evidence="2" type="ORF">ACD_80C00025G0004</name>
</gene>
<dbReference type="PANTHER" id="PTHR43834">
    <property type="entry name" value="GTPASE DER"/>
    <property type="match status" value="1"/>
</dbReference>
<feature type="domain" description="G" evidence="1">
    <location>
        <begin position="3"/>
        <end position="115"/>
    </location>
</feature>
<dbReference type="PANTHER" id="PTHR43834:SF6">
    <property type="entry name" value="GTPASE DER"/>
    <property type="match status" value="1"/>
</dbReference>
<dbReference type="NCBIfam" id="TIGR00231">
    <property type="entry name" value="small_GTP"/>
    <property type="match status" value="1"/>
</dbReference>
<dbReference type="AlphaFoldDB" id="K1X5Q3"/>
<protein>
    <recommendedName>
        <fullName evidence="1">G domain-containing protein</fullName>
    </recommendedName>
</protein>
<sequence>MNIGLVGSTNVGKSTLFNRLIGQFRAIVTDIPGTTRDIIEHETLIDDIGKVTFLDSPGLHDFTEEEVLIKQIINHSDLILFVIDDSVGITAKEQHIYSYIIEKNKKKNTILIVNKIDIKHKEKDYDVAINEYYNLGFDNVIGISAKKQKNVTIVKDLLTKIINSKLLKDTAKEAEVLVTTETAIQDNRIHMAIIGKPNSGKSTLINAFMKKVVS</sequence>
<dbReference type="SUPFAM" id="SSF52540">
    <property type="entry name" value="P-loop containing nucleoside triphosphate hydrolases"/>
    <property type="match status" value="2"/>
</dbReference>
<name>K1X5Q3_9BACT</name>
<dbReference type="Gene3D" id="3.40.50.300">
    <property type="entry name" value="P-loop containing nucleotide triphosphate hydrolases"/>
    <property type="match status" value="2"/>
</dbReference>
<dbReference type="GO" id="GO:0005525">
    <property type="term" value="F:GTP binding"/>
    <property type="evidence" value="ECO:0007669"/>
    <property type="project" value="InterPro"/>
</dbReference>
<comment type="caution">
    <text evidence="2">The sequence shown here is derived from an EMBL/GenBank/DDBJ whole genome shotgun (WGS) entry which is preliminary data.</text>
</comment>
<accession>K1X5Q3</accession>
<feature type="non-terminal residue" evidence="2">
    <location>
        <position position="214"/>
    </location>
</feature>
<dbReference type="EMBL" id="AMFJ01036032">
    <property type="protein sequence ID" value="EKD25550.1"/>
    <property type="molecule type" value="Genomic_DNA"/>
</dbReference>
<reference evidence="2" key="1">
    <citation type="journal article" date="2012" name="Science">
        <title>Fermentation, hydrogen, and sulfur metabolism in multiple uncultivated bacterial phyla.</title>
        <authorList>
            <person name="Wrighton K.C."/>
            <person name="Thomas B.C."/>
            <person name="Sharon I."/>
            <person name="Miller C.S."/>
            <person name="Castelle C.J."/>
            <person name="VerBerkmoes N.C."/>
            <person name="Wilkins M.J."/>
            <person name="Hettich R.L."/>
            <person name="Lipton M.S."/>
            <person name="Williams K.H."/>
            <person name="Long P.E."/>
            <person name="Banfield J.F."/>
        </authorList>
    </citation>
    <scope>NUCLEOTIDE SEQUENCE [LARGE SCALE GENOMIC DNA]</scope>
</reference>
<dbReference type="PRINTS" id="PR00326">
    <property type="entry name" value="GTP1OBG"/>
</dbReference>
<proteinExistence type="predicted"/>
<dbReference type="InterPro" id="IPR006073">
    <property type="entry name" value="GTP-bd"/>
</dbReference>
<dbReference type="InterPro" id="IPR027417">
    <property type="entry name" value="P-loop_NTPase"/>
</dbReference>